<dbReference type="OrthoDB" id="6053428at2"/>
<name>A0A2J0T4L9_STEMA</name>
<accession>A0A2J0T4L9</accession>
<reference evidence="1" key="1">
    <citation type="submission" date="2018-09" db="EMBL/GenBank/DDBJ databases">
        <authorList>
            <person name="Groschel M."/>
            <person name="Kohl T."/>
            <person name="Conchillo-Sole O."/>
            <person name="Mamat U."/>
            <person name="Yero D."/>
            <person name="Niemann S."/>
            <person name="Daura X."/>
            <person name="Gibert I."/>
        </authorList>
    </citation>
    <scope>NUCLEOTIDE SEQUENCE</scope>
    <source>
        <strain evidence="1">OG156</strain>
    </source>
</reference>
<evidence type="ECO:0000313" key="1">
    <source>
        <dbReference type="EMBL" id="MBA0312651.1"/>
    </source>
</evidence>
<dbReference type="RefSeq" id="WP_049432105.1">
    <property type="nucleotide sequence ID" value="NZ_CP154630.1"/>
</dbReference>
<dbReference type="EMBL" id="RAUE01000027">
    <property type="protein sequence ID" value="MBA0312651.1"/>
    <property type="molecule type" value="Genomic_DNA"/>
</dbReference>
<protein>
    <submittedName>
        <fullName evidence="1">Uncharacterized protein</fullName>
    </submittedName>
</protein>
<proteinExistence type="predicted"/>
<dbReference type="Proteomes" id="UP000822271">
    <property type="component" value="Unassembled WGS sequence"/>
</dbReference>
<comment type="caution">
    <text evidence="1">The sequence shown here is derived from an EMBL/GenBank/DDBJ whole genome shotgun (WGS) entry which is preliminary data.</text>
</comment>
<sequence>MAGTADASEQSIDVAEVGLNAEHEHIPLVGDTLAAVVGDLEGDATPGASIGRVLEILAERLERTTCYLQPPVKDSSRSSGVTCGGPDVDSVFPYYTALRQAKTPAEHESRGRRFLDAYTALLRDAPDVALTRPNEDEAADGLLHVLFPFKAWDEKLNVPRHDVYFPFVPVCNLVVARAARCPEADQLRRKIEQAGDESEQRLLCIKEFSRRQLAEEGECPEVTNTSP</sequence>
<organism evidence="1 2">
    <name type="scientific">Stenotrophomonas maltophilia</name>
    <name type="common">Pseudomonas maltophilia</name>
    <name type="synonym">Xanthomonas maltophilia</name>
    <dbReference type="NCBI Taxonomy" id="40324"/>
    <lineage>
        <taxon>Bacteria</taxon>
        <taxon>Pseudomonadati</taxon>
        <taxon>Pseudomonadota</taxon>
        <taxon>Gammaproteobacteria</taxon>
        <taxon>Lysobacterales</taxon>
        <taxon>Lysobacteraceae</taxon>
        <taxon>Stenotrophomonas</taxon>
        <taxon>Stenotrophomonas maltophilia group</taxon>
    </lineage>
</organism>
<evidence type="ECO:0000313" key="2">
    <source>
        <dbReference type="Proteomes" id="UP000822271"/>
    </source>
</evidence>
<reference evidence="1" key="2">
    <citation type="journal article" date="2020" name="Front. Microbiol.">
        <title>Genetic Variants of the DSF Quorum Sensing System in Stenotrophomonas maltophilia Influence Virulence and Resistance Phenotypes Among Genotypically Diverse Clinical Isolates.</title>
        <authorList>
            <person name="Yero D."/>
            <person name="Huedo P."/>
            <person name="Conchillo-Sole O."/>
            <person name="Martinez-Servat S."/>
            <person name="Mamat U."/>
            <person name="Coves X."/>
            <person name="Llanas F."/>
            <person name="Roca I."/>
            <person name="Vila J."/>
            <person name="Schaible U.E."/>
            <person name="Daura X."/>
            <person name="Gibert I."/>
        </authorList>
    </citation>
    <scope>NUCLEOTIDE SEQUENCE</scope>
    <source>
        <strain evidence="1">OG156</strain>
    </source>
</reference>
<dbReference type="AlphaFoldDB" id="A0A2J0T4L9"/>
<gene>
    <name evidence="1" type="ORF">D7Y33_16845</name>
</gene>